<evidence type="ECO:0000313" key="5">
    <source>
        <dbReference type="EMBL" id="HHI88413.1"/>
    </source>
</evidence>
<dbReference type="InterPro" id="IPR023214">
    <property type="entry name" value="HAD_sf"/>
</dbReference>
<proteinExistence type="inferred from homology"/>
<evidence type="ECO:0000256" key="4">
    <source>
        <dbReference type="ARBA" id="ARBA00013078"/>
    </source>
</evidence>
<comment type="pathway">
    <text evidence="2">Organic acid metabolism; glycolate biosynthesis; glycolate from 2-phosphoglycolate: step 1/1.</text>
</comment>
<dbReference type="GO" id="GO:0006281">
    <property type="term" value="P:DNA repair"/>
    <property type="evidence" value="ECO:0007669"/>
    <property type="project" value="TreeGrafter"/>
</dbReference>
<dbReference type="EC" id="3.1.3.18" evidence="4"/>
<reference evidence="5" key="1">
    <citation type="journal article" date="2020" name="mSystems">
        <title>Genome- and Community-Level Interaction Insights into Carbon Utilization and Element Cycling Functions of Hydrothermarchaeota in Hydrothermal Sediment.</title>
        <authorList>
            <person name="Zhou Z."/>
            <person name="Liu Y."/>
            <person name="Xu W."/>
            <person name="Pan J."/>
            <person name="Luo Z.H."/>
            <person name="Li M."/>
        </authorList>
    </citation>
    <scope>NUCLEOTIDE SEQUENCE [LARGE SCALE GENOMIC DNA]</scope>
    <source>
        <strain evidence="5">HyVt-538</strain>
    </source>
</reference>
<dbReference type="EMBL" id="DROP01000037">
    <property type="protein sequence ID" value="HHI88413.1"/>
    <property type="molecule type" value="Genomic_DNA"/>
</dbReference>
<accession>A0A7V5NWJ7</accession>
<keyword evidence="5" id="KW-0378">Hydrolase</keyword>
<dbReference type="InterPro" id="IPR050155">
    <property type="entry name" value="HAD-like_hydrolase_sf"/>
</dbReference>
<protein>
    <recommendedName>
        <fullName evidence="4">phosphoglycolate phosphatase</fullName>
        <ecNumber evidence="4">3.1.3.18</ecNumber>
    </recommendedName>
</protein>
<sequence length="157" mass="17028">MHDSILKNTSICFDLDGTLVDTAPDLLRVLNVVIARDGLAPVSSESIRALIGFGALAMIKKAYANAGRELGDSHALAQLKLFLELYAAELYRKSRTYPGVFEVLRGLKQAGSSLSVCTNKPGAMARPLLEQMGPDDLGAFRHRHLGKKVGFLPPDQH</sequence>
<comment type="caution">
    <text evidence="5">The sequence shown here is derived from an EMBL/GenBank/DDBJ whole genome shotgun (WGS) entry which is preliminary data.</text>
</comment>
<organism evidence="5">
    <name type="scientific">Hellea balneolensis</name>
    <dbReference type="NCBI Taxonomy" id="287478"/>
    <lineage>
        <taxon>Bacteria</taxon>
        <taxon>Pseudomonadati</taxon>
        <taxon>Pseudomonadota</taxon>
        <taxon>Alphaproteobacteria</taxon>
        <taxon>Maricaulales</taxon>
        <taxon>Robiginitomaculaceae</taxon>
        <taxon>Hellea</taxon>
    </lineage>
</organism>
<comment type="catalytic activity">
    <reaction evidence="1">
        <text>2-phosphoglycolate + H2O = glycolate + phosphate</text>
        <dbReference type="Rhea" id="RHEA:14369"/>
        <dbReference type="ChEBI" id="CHEBI:15377"/>
        <dbReference type="ChEBI" id="CHEBI:29805"/>
        <dbReference type="ChEBI" id="CHEBI:43474"/>
        <dbReference type="ChEBI" id="CHEBI:58033"/>
        <dbReference type="EC" id="3.1.3.18"/>
    </reaction>
</comment>
<comment type="similarity">
    <text evidence="3">Belongs to the HAD-like hydrolase superfamily. CbbY/CbbZ/Gph/YieH family.</text>
</comment>
<feature type="non-terminal residue" evidence="5">
    <location>
        <position position="157"/>
    </location>
</feature>
<dbReference type="GO" id="GO:0005829">
    <property type="term" value="C:cytosol"/>
    <property type="evidence" value="ECO:0007669"/>
    <property type="project" value="TreeGrafter"/>
</dbReference>
<dbReference type="Gene3D" id="1.10.150.240">
    <property type="entry name" value="Putative phosphatase, domain 2"/>
    <property type="match status" value="1"/>
</dbReference>
<dbReference type="Proteomes" id="UP000885806">
    <property type="component" value="Unassembled WGS sequence"/>
</dbReference>
<gene>
    <name evidence="5" type="ORF">ENK01_00535</name>
</gene>
<name>A0A7V5NWJ7_9PROT</name>
<evidence type="ECO:0000256" key="1">
    <source>
        <dbReference type="ARBA" id="ARBA00000830"/>
    </source>
</evidence>
<dbReference type="InterPro" id="IPR023198">
    <property type="entry name" value="PGP-like_dom2"/>
</dbReference>
<dbReference type="PANTHER" id="PTHR43434:SF1">
    <property type="entry name" value="PHOSPHOGLYCOLATE PHOSPHATASE"/>
    <property type="match status" value="1"/>
</dbReference>
<dbReference type="Pfam" id="PF13419">
    <property type="entry name" value="HAD_2"/>
    <property type="match status" value="1"/>
</dbReference>
<dbReference type="GO" id="GO:0008967">
    <property type="term" value="F:phosphoglycolate phosphatase activity"/>
    <property type="evidence" value="ECO:0007669"/>
    <property type="project" value="UniProtKB-EC"/>
</dbReference>
<dbReference type="Gene3D" id="3.40.50.1000">
    <property type="entry name" value="HAD superfamily/HAD-like"/>
    <property type="match status" value="1"/>
</dbReference>
<evidence type="ECO:0000256" key="2">
    <source>
        <dbReference type="ARBA" id="ARBA00004818"/>
    </source>
</evidence>
<evidence type="ECO:0000256" key="3">
    <source>
        <dbReference type="ARBA" id="ARBA00006171"/>
    </source>
</evidence>
<dbReference type="SUPFAM" id="SSF56784">
    <property type="entry name" value="HAD-like"/>
    <property type="match status" value="1"/>
</dbReference>
<dbReference type="AlphaFoldDB" id="A0A7V5NWJ7"/>
<dbReference type="InterPro" id="IPR041492">
    <property type="entry name" value="HAD_2"/>
</dbReference>
<dbReference type="PANTHER" id="PTHR43434">
    <property type="entry name" value="PHOSPHOGLYCOLATE PHOSPHATASE"/>
    <property type="match status" value="1"/>
</dbReference>
<dbReference type="InterPro" id="IPR036412">
    <property type="entry name" value="HAD-like_sf"/>
</dbReference>